<accession>A0AAN4Q5N7</accession>
<dbReference type="EMBL" id="BGKA01000132">
    <property type="protein sequence ID" value="GBH17979.1"/>
    <property type="molecule type" value="Genomic_DNA"/>
</dbReference>
<gene>
    <name evidence="1" type="ORF">KPSA3_03956</name>
</gene>
<name>A0AAN4Q5N7_PSESF</name>
<protein>
    <submittedName>
        <fullName evidence="1">Uncharacterized protein</fullName>
    </submittedName>
</protein>
<dbReference type="Proteomes" id="UP000248291">
    <property type="component" value="Unassembled WGS sequence"/>
</dbReference>
<reference evidence="1 2" key="1">
    <citation type="submission" date="2018-04" db="EMBL/GenBank/DDBJ databases">
        <title>Draft genome sequence of Pseudomonas syringae pv. actinidiae biovar 3 strains isolated from kiwifruit in Kagawa prefecture.</title>
        <authorList>
            <person name="Tabuchi M."/>
            <person name="Saito M."/>
            <person name="Fujiwara S."/>
            <person name="Sasa N."/>
            <person name="Akimitsu K."/>
            <person name="Gomi K."/>
            <person name="Konishi-Sugita S."/>
            <person name="Hamano K."/>
            <person name="Kataoka I."/>
        </authorList>
    </citation>
    <scope>NUCLEOTIDE SEQUENCE [LARGE SCALE GENOMIC DNA]</scope>
    <source>
        <strain evidence="1 2">MAFF212211</strain>
    </source>
</reference>
<dbReference type="AlphaFoldDB" id="A0AAN4Q5N7"/>
<evidence type="ECO:0000313" key="1">
    <source>
        <dbReference type="EMBL" id="GBH17979.1"/>
    </source>
</evidence>
<comment type="caution">
    <text evidence="1">The sequence shown here is derived from an EMBL/GenBank/DDBJ whole genome shotgun (WGS) entry which is preliminary data.</text>
</comment>
<sequence length="39" mass="4311">MIPRAIGTQMQLPLEPDSIQRYETSAFANLAVLVYSAQS</sequence>
<organism evidence="1 2">
    <name type="scientific">Pseudomonas syringae pv. actinidiae</name>
    <dbReference type="NCBI Taxonomy" id="103796"/>
    <lineage>
        <taxon>Bacteria</taxon>
        <taxon>Pseudomonadati</taxon>
        <taxon>Pseudomonadota</taxon>
        <taxon>Gammaproteobacteria</taxon>
        <taxon>Pseudomonadales</taxon>
        <taxon>Pseudomonadaceae</taxon>
        <taxon>Pseudomonas</taxon>
        <taxon>Pseudomonas syringae</taxon>
    </lineage>
</organism>
<evidence type="ECO:0000313" key="2">
    <source>
        <dbReference type="Proteomes" id="UP000248291"/>
    </source>
</evidence>
<proteinExistence type="predicted"/>